<protein>
    <submittedName>
        <fullName evidence="2">Uncharacterized protein</fullName>
    </submittedName>
</protein>
<accession>A0A843TRJ5</accession>
<keyword evidence="1" id="KW-0812">Transmembrane</keyword>
<name>A0A843TRJ5_COLES</name>
<dbReference type="EMBL" id="NMUH01000177">
    <property type="protein sequence ID" value="MQL73685.1"/>
    <property type="molecule type" value="Genomic_DNA"/>
</dbReference>
<sequence>MVVLLPHVFDSAGFAGAVFGLTQVVVEAFLYFHYFVVLCSRSSLPDDRGGGLLHRALPAV</sequence>
<comment type="caution">
    <text evidence="2">The sequence shown here is derived from an EMBL/GenBank/DDBJ whole genome shotgun (WGS) entry which is preliminary data.</text>
</comment>
<dbReference type="AlphaFoldDB" id="A0A843TRJ5"/>
<proteinExistence type="predicted"/>
<keyword evidence="1" id="KW-0472">Membrane</keyword>
<gene>
    <name evidence="2" type="ORF">Taro_006053</name>
</gene>
<feature type="transmembrane region" description="Helical" evidence="1">
    <location>
        <begin position="12"/>
        <end position="38"/>
    </location>
</feature>
<organism evidence="2 3">
    <name type="scientific">Colocasia esculenta</name>
    <name type="common">Wild taro</name>
    <name type="synonym">Arum esculentum</name>
    <dbReference type="NCBI Taxonomy" id="4460"/>
    <lineage>
        <taxon>Eukaryota</taxon>
        <taxon>Viridiplantae</taxon>
        <taxon>Streptophyta</taxon>
        <taxon>Embryophyta</taxon>
        <taxon>Tracheophyta</taxon>
        <taxon>Spermatophyta</taxon>
        <taxon>Magnoliopsida</taxon>
        <taxon>Liliopsida</taxon>
        <taxon>Araceae</taxon>
        <taxon>Aroideae</taxon>
        <taxon>Colocasieae</taxon>
        <taxon>Colocasia</taxon>
    </lineage>
</organism>
<evidence type="ECO:0000256" key="1">
    <source>
        <dbReference type="SAM" id="Phobius"/>
    </source>
</evidence>
<keyword evidence="3" id="KW-1185">Reference proteome</keyword>
<evidence type="ECO:0000313" key="2">
    <source>
        <dbReference type="EMBL" id="MQL73685.1"/>
    </source>
</evidence>
<dbReference type="Proteomes" id="UP000652761">
    <property type="component" value="Unassembled WGS sequence"/>
</dbReference>
<keyword evidence="1" id="KW-1133">Transmembrane helix</keyword>
<reference evidence="2" key="1">
    <citation type="submission" date="2017-07" db="EMBL/GenBank/DDBJ databases">
        <title>Taro Niue Genome Assembly and Annotation.</title>
        <authorList>
            <person name="Atibalentja N."/>
            <person name="Keating K."/>
            <person name="Fields C.J."/>
        </authorList>
    </citation>
    <scope>NUCLEOTIDE SEQUENCE</scope>
    <source>
        <strain evidence="2">Niue_2</strain>
        <tissue evidence="2">Leaf</tissue>
    </source>
</reference>
<evidence type="ECO:0000313" key="3">
    <source>
        <dbReference type="Proteomes" id="UP000652761"/>
    </source>
</evidence>